<dbReference type="EMBL" id="SHKV01000001">
    <property type="protein sequence ID" value="RZU30992.1"/>
    <property type="molecule type" value="Genomic_DNA"/>
</dbReference>
<keyword evidence="2" id="KW-1185">Reference proteome</keyword>
<comment type="caution">
    <text evidence="1">The sequence shown here is derived from an EMBL/GenBank/DDBJ whole genome shotgun (WGS) entry which is preliminary data.</text>
</comment>
<reference evidence="1 2" key="1">
    <citation type="submission" date="2019-02" db="EMBL/GenBank/DDBJ databases">
        <title>Sequencing the genomes of 1000 actinobacteria strains.</title>
        <authorList>
            <person name="Klenk H.-P."/>
        </authorList>
    </citation>
    <scope>NUCLEOTIDE SEQUENCE [LARGE SCALE GENOMIC DNA]</scope>
    <source>
        <strain evidence="1 2">DSM 44509</strain>
    </source>
</reference>
<dbReference type="AlphaFoldDB" id="A0A4Q7Y2F7"/>
<accession>A0A4Q7Y2F7</accession>
<organism evidence="1 2">
    <name type="scientific">Blastococcus saxobsidens</name>
    <dbReference type="NCBI Taxonomy" id="138336"/>
    <lineage>
        <taxon>Bacteria</taxon>
        <taxon>Bacillati</taxon>
        <taxon>Actinomycetota</taxon>
        <taxon>Actinomycetes</taxon>
        <taxon>Geodermatophilales</taxon>
        <taxon>Geodermatophilaceae</taxon>
        <taxon>Blastococcus</taxon>
    </lineage>
</organism>
<proteinExistence type="predicted"/>
<name>A0A4Q7Y2F7_9ACTN</name>
<sequence length="37" mass="3738">MTARIGLVGALQRSGDLGVAADMDDDGVLHAVAKARS</sequence>
<dbReference type="Proteomes" id="UP000292507">
    <property type="component" value="Unassembled WGS sequence"/>
</dbReference>
<protein>
    <submittedName>
        <fullName evidence="1">Uncharacterized protein</fullName>
    </submittedName>
</protein>
<evidence type="ECO:0000313" key="2">
    <source>
        <dbReference type="Proteomes" id="UP000292507"/>
    </source>
</evidence>
<gene>
    <name evidence="1" type="ORF">BKA19_0629</name>
</gene>
<evidence type="ECO:0000313" key="1">
    <source>
        <dbReference type="EMBL" id="RZU30992.1"/>
    </source>
</evidence>